<keyword evidence="1" id="KW-0812">Transmembrane</keyword>
<reference evidence="3" key="1">
    <citation type="submission" date="2012-06" db="EMBL/GenBank/DDBJ databases">
        <title>Genome analysis of multiple Granulibacter bethesdensis isolates demonstrates substantial genome diversity.</title>
        <authorList>
            <person name="Greenberg D.E."/>
            <person name="Porcella S.F."/>
            <person name="Zarember K."/>
            <person name="Zelazny A.M."/>
            <person name="Bruno D."/>
            <person name="Martens C."/>
            <person name="Barbian K.D."/>
            <person name="Jaske E."/>
            <person name="Holland S.M."/>
        </authorList>
    </citation>
    <scope>NUCLEOTIDE SEQUENCE [LARGE SCALE GENOMIC DNA]</scope>
    <source>
        <strain evidence="3">CGDNIH3</strain>
    </source>
</reference>
<keyword evidence="1" id="KW-1133">Transmembrane helix</keyword>
<dbReference type="KEGG" id="gbc:GbCGDNIH3_2234"/>
<accession>A0AAN0RFP2</accession>
<gene>
    <name evidence="2" type="ORF">GbCGDNIH3_2234</name>
</gene>
<evidence type="ECO:0000313" key="2">
    <source>
        <dbReference type="EMBL" id="AHJ64135.1"/>
    </source>
</evidence>
<dbReference type="Proteomes" id="UP000019438">
    <property type="component" value="Chromosome"/>
</dbReference>
<sequence>MSGMPFLPPRAPCRACAAMTIWTVHFPDAATKGDALPRVIPEQFSIPASLLGPLWLGMRQAVLPAMILLAGWMLLIAFLPSLWWGPVFVGLMVAQGLFAQDLRRWSLTLSGYRLAGVVAAADIDTALSMALTRMHRMEEKQQAVHPVVGEQTI</sequence>
<proteinExistence type="predicted"/>
<feature type="transmembrane region" description="Helical" evidence="1">
    <location>
        <begin position="61"/>
        <end position="83"/>
    </location>
</feature>
<evidence type="ECO:0000313" key="3">
    <source>
        <dbReference type="Proteomes" id="UP000019438"/>
    </source>
</evidence>
<organism evidence="2 3">
    <name type="scientific">Granulibacter bethesdensis</name>
    <dbReference type="NCBI Taxonomy" id="364410"/>
    <lineage>
        <taxon>Bacteria</taxon>
        <taxon>Pseudomonadati</taxon>
        <taxon>Pseudomonadota</taxon>
        <taxon>Alphaproteobacteria</taxon>
        <taxon>Acetobacterales</taxon>
        <taxon>Acetobacteraceae</taxon>
        <taxon>Granulibacter</taxon>
    </lineage>
</organism>
<keyword evidence="1" id="KW-0472">Membrane</keyword>
<protein>
    <submittedName>
        <fullName evidence="2">Uncharacterized protein</fullName>
    </submittedName>
</protein>
<dbReference type="EMBL" id="CP003181">
    <property type="protein sequence ID" value="AHJ64135.1"/>
    <property type="molecule type" value="Genomic_DNA"/>
</dbReference>
<dbReference type="AlphaFoldDB" id="A0AAN0RFP2"/>
<feature type="transmembrane region" description="Helical" evidence="1">
    <location>
        <begin position="112"/>
        <end position="131"/>
    </location>
</feature>
<name>A0AAN0RFP2_9PROT</name>
<evidence type="ECO:0000256" key="1">
    <source>
        <dbReference type="SAM" id="Phobius"/>
    </source>
</evidence>